<evidence type="ECO:0000313" key="1">
    <source>
        <dbReference type="EMBL" id="MBB5130990.1"/>
    </source>
</evidence>
<keyword evidence="2" id="KW-1185">Reference proteome</keyword>
<dbReference type="Proteomes" id="UP000578449">
    <property type="component" value="Unassembled WGS sequence"/>
</dbReference>
<comment type="caution">
    <text evidence="1">The sequence shown here is derived from an EMBL/GenBank/DDBJ whole genome shotgun (WGS) entry which is preliminary data.</text>
</comment>
<protein>
    <submittedName>
        <fullName evidence="1">Uncharacterized protein</fullName>
    </submittedName>
</protein>
<proteinExistence type="predicted"/>
<organism evidence="1 2">
    <name type="scientific">Thermocatellispora tengchongensis</name>
    <dbReference type="NCBI Taxonomy" id="1073253"/>
    <lineage>
        <taxon>Bacteria</taxon>
        <taxon>Bacillati</taxon>
        <taxon>Actinomycetota</taxon>
        <taxon>Actinomycetes</taxon>
        <taxon>Streptosporangiales</taxon>
        <taxon>Streptosporangiaceae</taxon>
        <taxon>Thermocatellispora</taxon>
    </lineage>
</organism>
<dbReference type="EMBL" id="JACHGN010000001">
    <property type="protein sequence ID" value="MBB5130990.1"/>
    <property type="molecule type" value="Genomic_DNA"/>
</dbReference>
<reference evidence="1 2" key="1">
    <citation type="submission" date="2020-08" db="EMBL/GenBank/DDBJ databases">
        <title>Genomic Encyclopedia of Type Strains, Phase IV (KMG-IV): sequencing the most valuable type-strain genomes for metagenomic binning, comparative biology and taxonomic classification.</title>
        <authorList>
            <person name="Goeker M."/>
        </authorList>
    </citation>
    <scope>NUCLEOTIDE SEQUENCE [LARGE SCALE GENOMIC DNA]</scope>
    <source>
        <strain evidence="1 2">DSM 45615</strain>
    </source>
</reference>
<sequence>MGRWSGPEPVTSVWPPDRFEVRCTFPPPDFTSSDRFHYPEFAYELARRLREGGYARQIQVIRLSDGAVLFDLMSAREVPVANW</sequence>
<accession>A0A840P0L2</accession>
<dbReference type="AlphaFoldDB" id="A0A840P0L2"/>
<evidence type="ECO:0000313" key="2">
    <source>
        <dbReference type="Proteomes" id="UP000578449"/>
    </source>
</evidence>
<dbReference type="RefSeq" id="WP_185047794.1">
    <property type="nucleotide sequence ID" value="NZ_BAABIX010000013.1"/>
</dbReference>
<name>A0A840P0L2_9ACTN</name>
<gene>
    <name evidence="1" type="ORF">HNP84_000678</name>
</gene>